<dbReference type="Gene3D" id="3.40.50.1950">
    <property type="entry name" value="Flavin prenyltransferase-like"/>
    <property type="match status" value="1"/>
</dbReference>
<dbReference type="Pfam" id="PF04127">
    <property type="entry name" value="DFP"/>
    <property type="match status" value="1"/>
</dbReference>
<dbReference type="NCBIfam" id="TIGR00521">
    <property type="entry name" value="coaBC_dfp"/>
    <property type="match status" value="1"/>
</dbReference>
<accession>A0A6J6CCV8</accession>
<protein>
    <submittedName>
        <fullName evidence="5">Unannotated protein</fullName>
    </submittedName>
</protein>
<dbReference type="GO" id="GO:0015937">
    <property type="term" value="P:coenzyme A biosynthetic process"/>
    <property type="evidence" value="ECO:0007669"/>
    <property type="project" value="InterPro"/>
</dbReference>
<dbReference type="InterPro" id="IPR005252">
    <property type="entry name" value="CoaBC"/>
</dbReference>
<gene>
    <name evidence="5" type="ORF">UFOPK1541_00035</name>
</gene>
<feature type="domain" description="DNA/pantothenate metabolism flavoprotein C-terminal" evidence="4">
    <location>
        <begin position="184"/>
        <end position="392"/>
    </location>
</feature>
<dbReference type="SUPFAM" id="SSF102645">
    <property type="entry name" value="CoaB-like"/>
    <property type="match status" value="1"/>
</dbReference>
<evidence type="ECO:0000259" key="3">
    <source>
        <dbReference type="Pfam" id="PF02441"/>
    </source>
</evidence>
<name>A0A6J6CCV8_9ZZZZ</name>
<dbReference type="HAMAP" id="MF_02225">
    <property type="entry name" value="CoaBC"/>
    <property type="match status" value="1"/>
</dbReference>
<dbReference type="GO" id="GO:0015941">
    <property type="term" value="P:pantothenate catabolic process"/>
    <property type="evidence" value="ECO:0007669"/>
    <property type="project" value="InterPro"/>
</dbReference>
<dbReference type="PANTHER" id="PTHR14359:SF6">
    <property type="entry name" value="PHOSPHOPANTOTHENOYLCYSTEINE DECARBOXYLASE"/>
    <property type="match status" value="1"/>
</dbReference>
<proteinExistence type="inferred from homology"/>
<evidence type="ECO:0000256" key="2">
    <source>
        <dbReference type="ARBA" id="ARBA00023239"/>
    </source>
</evidence>
<dbReference type="GO" id="GO:0071513">
    <property type="term" value="C:phosphopantothenoylcysteine decarboxylase complex"/>
    <property type="evidence" value="ECO:0007669"/>
    <property type="project" value="TreeGrafter"/>
</dbReference>
<evidence type="ECO:0000259" key="4">
    <source>
        <dbReference type="Pfam" id="PF04127"/>
    </source>
</evidence>
<evidence type="ECO:0000313" key="5">
    <source>
        <dbReference type="EMBL" id="CAB4548123.1"/>
    </source>
</evidence>
<dbReference type="EMBL" id="CAEZTA010000002">
    <property type="protein sequence ID" value="CAB4548123.1"/>
    <property type="molecule type" value="Genomic_DNA"/>
</dbReference>
<organism evidence="5">
    <name type="scientific">freshwater metagenome</name>
    <dbReference type="NCBI Taxonomy" id="449393"/>
    <lineage>
        <taxon>unclassified sequences</taxon>
        <taxon>metagenomes</taxon>
        <taxon>ecological metagenomes</taxon>
    </lineage>
</organism>
<dbReference type="GO" id="GO:0004633">
    <property type="term" value="F:phosphopantothenoylcysteine decarboxylase activity"/>
    <property type="evidence" value="ECO:0007669"/>
    <property type="project" value="InterPro"/>
</dbReference>
<keyword evidence="1" id="KW-0210">Decarboxylase</keyword>
<sequence length="398" mass="42582">MARVREVILGVGGGIAAYKSCDLLRRLQDRGYLVTVVPTPSSLNFVGAATWEALSGRLVTTQVWERVDEVRHISLAKQADSVIIAPATADLIARIAAGRADDLLTNLVLAVDLPILVVPAMHPQMWLDPATQSNVQTLRNRGFTVMEPEVGRLTGDDIGPGRFPETDSIIESFERVIEVKKDLLGKKVLVTAGGTREAIDPVRYIGNRSSGRQGSAVASAALSRGADVTLILANSQLSEKEEKSLEGINVIRVDTALEMYTHLEIEFPKSDLLVMSAAVADARPSQVSDGKIKKGDLQSIELTQNPDLLKSIAEIRSGQIIIAFAAETSLDLEVAKAKLAAKGANILYLNDVSKGAIFGSTKTQGIIITSNGAQFEVPNTSKDALADLLLDQALIQLG</sequence>
<dbReference type="GO" id="GO:0010181">
    <property type="term" value="F:FMN binding"/>
    <property type="evidence" value="ECO:0007669"/>
    <property type="project" value="InterPro"/>
</dbReference>
<dbReference type="Pfam" id="PF02441">
    <property type="entry name" value="Flavoprotein"/>
    <property type="match status" value="1"/>
</dbReference>
<dbReference type="InterPro" id="IPR035929">
    <property type="entry name" value="CoaB-like_sf"/>
</dbReference>
<dbReference type="AlphaFoldDB" id="A0A6J6CCV8"/>
<feature type="domain" description="Flavoprotein" evidence="3">
    <location>
        <begin position="6"/>
        <end position="170"/>
    </location>
</feature>
<reference evidence="5" key="1">
    <citation type="submission" date="2020-05" db="EMBL/GenBank/DDBJ databases">
        <authorList>
            <person name="Chiriac C."/>
            <person name="Salcher M."/>
            <person name="Ghai R."/>
            <person name="Kavagutti S V."/>
        </authorList>
    </citation>
    <scope>NUCLEOTIDE SEQUENCE</scope>
</reference>
<dbReference type="Gene3D" id="3.40.50.10300">
    <property type="entry name" value="CoaB-like"/>
    <property type="match status" value="1"/>
</dbReference>
<evidence type="ECO:0000256" key="1">
    <source>
        <dbReference type="ARBA" id="ARBA00022793"/>
    </source>
</evidence>
<dbReference type="InterPro" id="IPR036551">
    <property type="entry name" value="Flavin_trans-like"/>
</dbReference>
<dbReference type="PANTHER" id="PTHR14359">
    <property type="entry name" value="HOMO-OLIGOMERIC FLAVIN CONTAINING CYS DECARBOXYLASE FAMILY"/>
    <property type="match status" value="1"/>
</dbReference>
<dbReference type="GO" id="GO:0004632">
    <property type="term" value="F:phosphopantothenate--cysteine ligase activity"/>
    <property type="evidence" value="ECO:0007669"/>
    <property type="project" value="InterPro"/>
</dbReference>
<dbReference type="SUPFAM" id="SSF52507">
    <property type="entry name" value="Homo-oligomeric flavin-containing Cys decarboxylases, HFCD"/>
    <property type="match status" value="1"/>
</dbReference>
<dbReference type="InterPro" id="IPR007085">
    <property type="entry name" value="DNA/pantothenate-metab_flavo_C"/>
</dbReference>
<keyword evidence="2" id="KW-0456">Lyase</keyword>
<dbReference type="InterPro" id="IPR003382">
    <property type="entry name" value="Flavoprotein"/>
</dbReference>